<protein>
    <submittedName>
        <fullName evidence="1">Uncharacterized protein</fullName>
    </submittedName>
</protein>
<dbReference type="RefSeq" id="WP_167951348.1">
    <property type="nucleotide sequence ID" value="NZ_BAAAPQ010000040.1"/>
</dbReference>
<evidence type="ECO:0000313" key="1">
    <source>
        <dbReference type="EMBL" id="NJC57693.1"/>
    </source>
</evidence>
<dbReference type="EMBL" id="JAATJN010000001">
    <property type="protein sequence ID" value="NJC57693.1"/>
    <property type="molecule type" value="Genomic_DNA"/>
</dbReference>
<gene>
    <name evidence="1" type="ORF">BKA07_002728</name>
</gene>
<keyword evidence="2" id="KW-1185">Reference proteome</keyword>
<sequence>MSTAHRAFNVTNLYTGRSFTYVPGDGPCLTAQYPEATDNTLYALETVTDALDAGYLPDTDTLAFLTLIITPEDDTDVCGGVL</sequence>
<reference evidence="1 2" key="1">
    <citation type="submission" date="2020-03" db="EMBL/GenBank/DDBJ databases">
        <title>Sequencing the genomes of 1000 actinobacteria strains.</title>
        <authorList>
            <person name="Klenk H.-P."/>
        </authorList>
    </citation>
    <scope>NUCLEOTIDE SEQUENCE [LARGE SCALE GENOMIC DNA]</scope>
    <source>
        <strain evidence="1 2">DSM 18964</strain>
    </source>
</reference>
<dbReference type="AlphaFoldDB" id="A0A846S3V4"/>
<name>A0A846S3V4_9MICO</name>
<organism evidence="1 2">
    <name type="scientific">Brevibacterium marinum</name>
    <dbReference type="NCBI Taxonomy" id="418643"/>
    <lineage>
        <taxon>Bacteria</taxon>
        <taxon>Bacillati</taxon>
        <taxon>Actinomycetota</taxon>
        <taxon>Actinomycetes</taxon>
        <taxon>Micrococcales</taxon>
        <taxon>Brevibacteriaceae</taxon>
        <taxon>Brevibacterium</taxon>
    </lineage>
</organism>
<evidence type="ECO:0000313" key="2">
    <source>
        <dbReference type="Proteomes" id="UP000576792"/>
    </source>
</evidence>
<comment type="caution">
    <text evidence="1">The sequence shown here is derived from an EMBL/GenBank/DDBJ whole genome shotgun (WGS) entry which is preliminary data.</text>
</comment>
<accession>A0A846S3V4</accession>
<dbReference type="Proteomes" id="UP000576792">
    <property type="component" value="Unassembled WGS sequence"/>
</dbReference>
<proteinExistence type="predicted"/>